<protein>
    <recommendedName>
        <fullName evidence="3">ATPase with chaperone activity</fullName>
    </recommendedName>
</protein>
<keyword evidence="2" id="KW-1185">Reference proteome</keyword>
<sequence length="109" mass="11922">MYEDDNQIIVPPSFLALYSDARGRLTVGAGAVRTRYELCEDLAGHLTEQARLLYHTQVPSEGEILQRMHAGLAAGPEAAVSAAEARWITLRLAELLGWPSPELPEITPP</sequence>
<dbReference type="EMBL" id="CP027667">
    <property type="protein sequence ID" value="AVO48294.1"/>
    <property type="molecule type" value="Genomic_DNA"/>
</dbReference>
<proteinExistence type="predicted"/>
<gene>
    <name evidence="1" type="ORF">C6568_02790</name>
</gene>
<dbReference type="KEGG" id="mela:C6568_02790"/>
<evidence type="ECO:0008006" key="3">
    <source>
        <dbReference type="Google" id="ProtNLM"/>
    </source>
</evidence>
<evidence type="ECO:0000313" key="1">
    <source>
        <dbReference type="EMBL" id="AVO48294.1"/>
    </source>
</evidence>
<accession>A0A2R3Q9E4</accession>
<dbReference type="RefSeq" id="WP_106682774.1">
    <property type="nucleotide sequence ID" value="NZ_CP027667.1"/>
</dbReference>
<reference evidence="1 2" key="1">
    <citation type="submission" date="2018-03" db="EMBL/GenBank/DDBJ databases">
        <title>Genome sequencing of Melaminivora sp.</title>
        <authorList>
            <person name="Kim S.-J."/>
            <person name="Heo J."/>
            <person name="Ahn J.-H."/>
            <person name="Kwon S.-W."/>
        </authorList>
    </citation>
    <scope>NUCLEOTIDE SEQUENCE [LARGE SCALE GENOMIC DNA]</scope>
    <source>
        <strain evidence="1 2">SC2-9</strain>
    </source>
</reference>
<dbReference type="OrthoDB" id="9152680at2"/>
<name>A0A2R3Q9E4_9BURK</name>
<evidence type="ECO:0000313" key="2">
    <source>
        <dbReference type="Proteomes" id="UP000237925"/>
    </source>
</evidence>
<organism evidence="1 2">
    <name type="scientific">Melaminivora suipulveris</name>
    <dbReference type="NCBI Taxonomy" id="2109913"/>
    <lineage>
        <taxon>Bacteria</taxon>
        <taxon>Pseudomonadati</taxon>
        <taxon>Pseudomonadota</taxon>
        <taxon>Betaproteobacteria</taxon>
        <taxon>Burkholderiales</taxon>
        <taxon>Comamonadaceae</taxon>
        <taxon>Melaminivora</taxon>
    </lineage>
</organism>
<dbReference type="AlphaFoldDB" id="A0A2R3Q9E4"/>
<dbReference type="Proteomes" id="UP000237925">
    <property type="component" value="Chromosome"/>
</dbReference>